<keyword evidence="3" id="KW-1185">Reference proteome</keyword>
<comment type="caution">
    <text evidence="1">The sequence shown here is derived from an EMBL/GenBank/DDBJ whole genome shotgun (WGS) entry which is preliminary data.</text>
</comment>
<gene>
    <name evidence="2" type="ORF">G5B36_12610</name>
    <name evidence="1" type="ORF">L0N08_03945</name>
</gene>
<organism evidence="1 4">
    <name type="scientific">Enterocloster aldenensis</name>
    <dbReference type="NCBI Taxonomy" id="358742"/>
    <lineage>
        <taxon>Bacteria</taxon>
        <taxon>Bacillati</taxon>
        <taxon>Bacillota</taxon>
        <taxon>Clostridia</taxon>
        <taxon>Lachnospirales</taxon>
        <taxon>Lachnospiraceae</taxon>
        <taxon>Enterocloster</taxon>
    </lineage>
</organism>
<dbReference type="EMBL" id="JAAITT010000016">
    <property type="protein sequence ID" value="NSJ49534.1"/>
    <property type="molecule type" value="Genomic_DNA"/>
</dbReference>
<evidence type="ECO:0000313" key="1">
    <source>
        <dbReference type="EMBL" id="MCG4744559.1"/>
    </source>
</evidence>
<reference evidence="1" key="3">
    <citation type="submission" date="2022-01" db="EMBL/GenBank/DDBJ databases">
        <title>Collection of gut derived symbiotic bacterial strains cultured from healthy donors.</title>
        <authorList>
            <person name="Lin H."/>
            <person name="Kohout C."/>
            <person name="Waligurski E."/>
            <person name="Pamer E.G."/>
        </authorList>
    </citation>
    <scope>NUCLEOTIDE SEQUENCE</scope>
    <source>
        <strain evidence="1">DFI.6.55</strain>
    </source>
</reference>
<sequence length="103" mass="12119">MIKVRFYTDDRDVCSIMEENLTGGIEIEDWLMQRMDGISFDSMDYPCDMEFCYDCYFQSDADELKAREIYGLLEISSLDRMGVRCTVWVTDHSLNEEIKITGR</sequence>
<evidence type="ECO:0000313" key="4">
    <source>
        <dbReference type="Proteomes" id="UP001299608"/>
    </source>
</evidence>
<reference evidence="2 3" key="1">
    <citation type="journal article" date="2020" name="Cell Host Microbe">
        <title>Functional and Genomic Variation between Human-Derived Isolates of Lachnospiraceae Reveals Inter- and Intra-Species Diversity.</title>
        <authorList>
            <person name="Sorbara M.T."/>
            <person name="Littmann E.R."/>
            <person name="Fontana E."/>
            <person name="Moody T.U."/>
            <person name="Kohout C.E."/>
            <person name="Gjonbalaj M."/>
            <person name="Eaton V."/>
            <person name="Seok R."/>
            <person name="Leiner I.M."/>
            <person name="Pamer E.G."/>
        </authorList>
    </citation>
    <scope>NUCLEOTIDE SEQUENCE [LARGE SCALE GENOMIC DNA]</scope>
    <source>
        <strain evidence="2 3">MSK.1.17</strain>
    </source>
</reference>
<evidence type="ECO:0000313" key="3">
    <source>
        <dbReference type="Proteomes" id="UP000669239"/>
    </source>
</evidence>
<name>A0AAW5BNZ2_9FIRM</name>
<accession>A0AAW5BNZ2</accession>
<dbReference type="RefSeq" id="WP_117559980.1">
    <property type="nucleotide sequence ID" value="NZ_CAXTHN010000018.1"/>
</dbReference>
<dbReference type="EMBL" id="JAKNGE010000004">
    <property type="protein sequence ID" value="MCG4744559.1"/>
    <property type="molecule type" value="Genomic_DNA"/>
</dbReference>
<dbReference type="Proteomes" id="UP001299608">
    <property type="component" value="Unassembled WGS sequence"/>
</dbReference>
<proteinExistence type="predicted"/>
<dbReference type="AlphaFoldDB" id="A0AAW5BNZ2"/>
<reference evidence="2" key="2">
    <citation type="submission" date="2020-02" db="EMBL/GenBank/DDBJ databases">
        <authorList>
            <person name="Littmann E."/>
            <person name="Sorbara M."/>
        </authorList>
    </citation>
    <scope>NUCLEOTIDE SEQUENCE</scope>
    <source>
        <strain evidence="2">MSK.1.17</strain>
    </source>
</reference>
<dbReference type="Proteomes" id="UP000669239">
    <property type="component" value="Unassembled WGS sequence"/>
</dbReference>
<evidence type="ECO:0000313" key="2">
    <source>
        <dbReference type="EMBL" id="NSJ49534.1"/>
    </source>
</evidence>
<protein>
    <submittedName>
        <fullName evidence="1">Uncharacterized protein</fullName>
    </submittedName>
</protein>